<sequence>MEGYENGSELELQRKEQLEQPKKLQKSSPIEQRGGGGLPPGGPIALGIRTIETPTKNRPSCQKRPGEGRLVSTSHPGWGGYFLRPGEGRLVITSRPRWGGYFLLAAPIMTCQTSHL</sequence>
<keyword evidence="3" id="KW-1185">Reference proteome</keyword>
<proteinExistence type="predicted"/>
<evidence type="ECO:0000256" key="1">
    <source>
        <dbReference type="SAM" id="MobiDB-lite"/>
    </source>
</evidence>
<comment type="caution">
    <text evidence="2">The sequence shown here is derived from an EMBL/GenBank/DDBJ whole genome shotgun (WGS) entry which is preliminary data.</text>
</comment>
<evidence type="ECO:0000313" key="2">
    <source>
        <dbReference type="EMBL" id="KAK1319075.1"/>
    </source>
</evidence>
<protein>
    <submittedName>
        <fullName evidence="2">Uncharacterized protein</fullName>
    </submittedName>
</protein>
<reference evidence="2" key="2">
    <citation type="submission" date="2023-06" db="EMBL/GenBank/DDBJ databases">
        <authorList>
            <person name="Ma L."/>
            <person name="Liu K.-W."/>
            <person name="Li Z."/>
            <person name="Hsiao Y.-Y."/>
            <person name="Qi Y."/>
            <person name="Fu T."/>
            <person name="Tang G."/>
            <person name="Zhang D."/>
            <person name="Sun W.-H."/>
            <person name="Liu D.-K."/>
            <person name="Li Y."/>
            <person name="Chen G.-Z."/>
            <person name="Liu X.-D."/>
            <person name="Liao X.-Y."/>
            <person name="Jiang Y.-T."/>
            <person name="Yu X."/>
            <person name="Hao Y."/>
            <person name="Huang J."/>
            <person name="Zhao X.-W."/>
            <person name="Ke S."/>
            <person name="Chen Y.-Y."/>
            <person name="Wu W.-L."/>
            <person name="Hsu J.-L."/>
            <person name="Lin Y.-F."/>
            <person name="Huang M.-D."/>
            <person name="Li C.-Y."/>
            <person name="Huang L."/>
            <person name="Wang Z.-W."/>
            <person name="Zhao X."/>
            <person name="Zhong W.-Y."/>
            <person name="Peng D.-H."/>
            <person name="Ahmad S."/>
            <person name="Lan S."/>
            <person name="Zhang J.-S."/>
            <person name="Tsai W.-C."/>
            <person name="Van De Peer Y."/>
            <person name="Liu Z.-J."/>
        </authorList>
    </citation>
    <scope>NUCLEOTIDE SEQUENCE</scope>
    <source>
        <strain evidence="2">CP</strain>
        <tissue evidence="2">Leaves</tissue>
    </source>
</reference>
<reference evidence="2" key="1">
    <citation type="journal article" date="2023" name="Nat. Commun.">
        <title>Diploid and tetraploid genomes of Acorus and the evolution of monocots.</title>
        <authorList>
            <person name="Ma L."/>
            <person name="Liu K.W."/>
            <person name="Li Z."/>
            <person name="Hsiao Y.Y."/>
            <person name="Qi Y."/>
            <person name="Fu T."/>
            <person name="Tang G.D."/>
            <person name="Zhang D."/>
            <person name="Sun W.H."/>
            <person name="Liu D.K."/>
            <person name="Li Y."/>
            <person name="Chen G.Z."/>
            <person name="Liu X.D."/>
            <person name="Liao X.Y."/>
            <person name="Jiang Y.T."/>
            <person name="Yu X."/>
            <person name="Hao Y."/>
            <person name="Huang J."/>
            <person name="Zhao X.W."/>
            <person name="Ke S."/>
            <person name="Chen Y.Y."/>
            <person name="Wu W.L."/>
            <person name="Hsu J.L."/>
            <person name="Lin Y.F."/>
            <person name="Huang M.D."/>
            <person name="Li C.Y."/>
            <person name="Huang L."/>
            <person name="Wang Z.W."/>
            <person name="Zhao X."/>
            <person name="Zhong W.Y."/>
            <person name="Peng D.H."/>
            <person name="Ahmad S."/>
            <person name="Lan S."/>
            <person name="Zhang J.S."/>
            <person name="Tsai W.C."/>
            <person name="Van de Peer Y."/>
            <person name="Liu Z.J."/>
        </authorList>
    </citation>
    <scope>NUCLEOTIDE SEQUENCE</scope>
    <source>
        <strain evidence="2">CP</strain>
    </source>
</reference>
<dbReference type="AlphaFoldDB" id="A0AAV9F074"/>
<organism evidence="2 3">
    <name type="scientific">Acorus calamus</name>
    <name type="common">Sweet flag</name>
    <dbReference type="NCBI Taxonomy" id="4465"/>
    <lineage>
        <taxon>Eukaryota</taxon>
        <taxon>Viridiplantae</taxon>
        <taxon>Streptophyta</taxon>
        <taxon>Embryophyta</taxon>
        <taxon>Tracheophyta</taxon>
        <taxon>Spermatophyta</taxon>
        <taxon>Magnoliopsida</taxon>
        <taxon>Liliopsida</taxon>
        <taxon>Acoraceae</taxon>
        <taxon>Acorus</taxon>
    </lineage>
</organism>
<feature type="compositionally biased region" description="Basic and acidic residues" evidence="1">
    <location>
        <begin position="11"/>
        <end position="22"/>
    </location>
</feature>
<gene>
    <name evidence="2" type="ORF">QJS10_CPB04g01427</name>
</gene>
<feature type="region of interest" description="Disordered" evidence="1">
    <location>
        <begin position="1"/>
        <end position="78"/>
    </location>
</feature>
<dbReference type="EMBL" id="JAUJYO010000004">
    <property type="protein sequence ID" value="KAK1319075.1"/>
    <property type="molecule type" value="Genomic_DNA"/>
</dbReference>
<name>A0AAV9F074_ACOCL</name>
<evidence type="ECO:0000313" key="3">
    <source>
        <dbReference type="Proteomes" id="UP001180020"/>
    </source>
</evidence>
<accession>A0AAV9F074</accession>
<dbReference type="Proteomes" id="UP001180020">
    <property type="component" value="Unassembled WGS sequence"/>
</dbReference>